<evidence type="ECO:0000313" key="1">
    <source>
        <dbReference type="EMBL" id="KAI1703219.1"/>
    </source>
</evidence>
<gene>
    <name evidence="1" type="ORF">DdX_15052</name>
</gene>
<reference evidence="1" key="1">
    <citation type="submission" date="2022-01" db="EMBL/GenBank/DDBJ databases">
        <title>Genome Sequence Resource for Two Populations of Ditylenchus destructor, the Migratory Endoparasitic Phytonematode.</title>
        <authorList>
            <person name="Zhang H."/>
            <person name="Lin R."/>
            <person name="Xie B."/>
        </authorList>
    </citation>
    <scope>NUCLEOTIDE SEQUENCE</scope>
    <source>
        <strain evidence="1">BazhouSP</strain>
    </source>
</reference>
<comment type="caution">
    <text evidence="1">The sequence shown here is derived from an EMBL/GenBank/DDBJ whole genome shotgun (WGS) entry which is preliminary data.</text>
</comment>
<accession>A0AAD4QV46</accession>
<name>A0AAD4QV46_9BILA</name>
<dbReference type="EMBL" id="JAKKPZ010000086">
    <property type="protein sequence ID" value="KAI1703219.1"/>
    <property type="molecule type" value="Genomic_DNA"/>
</dbReference>
<organism evidence="1 2">
    <name type="scientific">Ditylenchus destructor</name>
    <dbReference type="NCBI Taxonomy" id="166010"/>
    <lineage>
        <taxon>Eukaryota</taxon>
        <taxon>Metazoa</taxon>
        <taxon>Ecdysozoa</taxon>
        <taxon>Nematoda</taxon>
        <taxon>Chromadorea</taxon>
        <taxon>Rhabditida</taxon>
        <taxon>Tylenchina</taxon>
        <taxon>Tylenchomorpha</taxon>
        <taxon>Sphaerularioidea</taxon>
        <taxon>Anguinidae</taxon>
        <taxon>Anguininae</taxon>
        <taxon>Ditylenchus</taxon>
    </lineage>
</organism>
<protein>
    <submittedName>
        <fullName evidence="1">Uncharacterized protein</fullName>
    </submittedName>
</protein>
<dbReference type="AlphaFoldDB" id="A0AAD4QV46"/>
<keyword evidence="2" id="KW-1185">Reference proteome</keyword>
<evidence type="ECO:0000313" key="2">
    <source>
        <dbReference type="Proteomes" id="UP001201812"/>
    </source>
</evidence>
<sequence>MYNCVLRQNVLSDCDDSSQYQHQHDIVETTIELAVCNTPSAANQKMGIDKCKRNFLSQWRCPAMTFLLSRSCDRDADCPPQIIGMLVVD</sequence>
<proteinExistence type="predicted"/>
<dbReference type="Proteomes" id="UP001201812">
    <property type="component" value="Unassembled WGS sequence"/>
</dbReference>